<dbReference type="PANTHER" id="PTHR37535">
    <property type="entry name" value="FLUG DOMAIN PROTEIN"/>
    <property type="match status" value="1"/>
</dbReference>
<evidence type="ECO:0000313" key="3">
    <source>
        <dbReference type="EMBL" id="RFU28318.1"/>
    </source>
</evidence>
<dbReference type="Pfam" id="PF11917">
    <property type="entry name" value="DUF3435"/>
    <property type="match status" value="2"/>
</dbReference>
<keyword evidence="4" id="KW-1185">Reference proteome</keyword>
<dbReference type="Proteomes" id="UP000258309">
    <property type="component" value="Unassembled WGS sequence"/>
</dbReference>
<dbReference type="AlphaFoldDB" id="A0A3E2H4K3"/>
<evidence type="ECO:0000313" key="4">
    <source>
        <dbReference type="Proteomes" id="UP000258309"/>
    </source>
</evidence>
<dbReference type="STRING" id="5539.A0A3E2H4K3"/>
<feature type="region of interest" description="Disordered" evidence="2">
    <location>
        <begin position="64"/>
        <end position="109"/>
    </location>
</feature>
<comment type="caution">
    <text evidence="3">The sequence shown here is derived from an EMBL/GenBank/DDBJ whole genome shotgun (WGS) entry which is preliminary data.</text>
</comment>
<evidence type="ECO:0000256" key="1">
    <source>
        <dbReference type="SAM" id="Coils"/>
    </source>
</evidence>
<evidence type="ECO:0008006" key="5">
    <source>
        <dbReference type="Google" id="ProtNLM"/>
    </source>
</evidence>
<accession>A0A3E2H4K3</accession>
<reference evidence="3 4" key="1">
    <citation type="submission" date="2018-05" db="EMBL/GenBank/DDBJ databases">
        <title>Draft genome sequence of Scytalidium lignicola DSM 105466, a ubiquitous saprotrophic fungus.</title>
        <authorList>
            <person name="Buettner E."/>
            <person name="Gebauer A.M."/>
            <person name="Hofrichter M."/>
            <person name="Liers C."/>
            <person name="Kellner H."/>
        </authorList>
    </citation>
    <scope>NUCLEOTIDE SEQUENCE [LARGE SCALE GENOMIC DNA]</scope>
    <source>
        <strain evidence="3 4">DSM 105466</strain>
    </source>
</reference>
<feature type="compositionally biased region" description="Basic and acidic residues" evidence="2">
    <location>
        <begin position="64"/>
        <end position="75"/>
    </location>
</feature>
<feature type="non-terminal residue" evidence="3">
    <location>
        <position position="1"/>
    </location>
</feature>
<dbReference type="PANTHER" id="PTHR37535:SF4">
    <property type="entry name" value="FLUG DOMAIN-CONTAINING PROTEIN"/>
    <property type="match status" value="1"/>
</dbReference>
<dbReference type="OMA" id="DIELWIV"/>
<feature type="non-terminal residue" evidence="3">
    <location>
        <position position="693"/>
    </location>
</feature>
<protein>
    <recommendedName>
        <fullName evidence="5">FluG domain-containing protein</fullName>
    </recommendedName>
</protein>
<name>A0A3E2H4K3_SCYLI</name>
<dbReference type="InterPro" id="IPR021842">
    <property type="entry name" value="DUF3435"/>
</dbReference>
<organism evidence="3 4">
    <name type="scientific">Scytalidium lignicola</name>
    <name type="common">Hyphomycete</name>
    <dbReference type="NCBI Taxonomy" id="5539"/>
    <lineage>
        <taxon>Eukaryota</taxon>
        <taxon>Fungi</taxon>
        <taxon>Dikarya</taxon>
        <taxon>Ascomycota</taxon>
        <taxon>Pezizomycotina</taxon>
        <taxon>Leotiomycetes</taxon>
        <taxon>Leotiomycetes incertae sedis</taxon>
        <taxon>Scytalidium</taxon>
    </lineage>
</organism>
<dbReference type="EMBL" id="NCSJ02000168">
    <property type="protein sequence ID" value="RFU28318.1"/>
    <property type="molecule type" value="Genomic_DNA"/>
</dbReference>
<keyword evidence="1" id="KW-0175">Coiled coil</keyword>
<gene>
    <name evidence="3" type="ORF">B7463_g8023</name>
</gene>
<sequence length="693" mass="79468">MEYYKLDIMPKSKPVVRPDELLLALSYHWACDESVLPTEDDRLDTAAIMLFLAYTGGRPAEFVDASKGDVSKDPLGEVEGTQERNAATAADSLNDGSPSDDLYGTNNDLSDEELFNSYEEDLFDSDDEDCWAEKDDNLVDEDEQLFDSDDEGEVEDGSILNRLRIDDSFTDSGYNSEGSDVAMTEDRTDCCPVEISNESHLPLSYKDTPMLSSFDEEIRGCKALCYEDIELWIVQNPKPGGRDLLAMEVFLRNHKGVNNKPKLTIFLFRENDLPILCPISHLIARAIRDDAILADDWNDPEKFFKTDLRCMGRPAIPSKTKAFLYTKFNFYLKRIGKAVNLLDILTTYCFRRALLNAVDSKVAVHDQVTHQQPLMGTFDGVYINEHVRLNVQDAYLNGEITEDRLTQAFTHMSVRRHLVSHSKAPSDLVDQVMDADPKIANLRQQVDTNNTQLKAKYKFINHAPEKEMQEHNKLKNQLKNEKKSLEEAIHDAYDKDYEHCAYSKMMKMQFNPSVIEETSERPKVQHQLKEQTLLEEVLCDFSRNLTPQEIVTRKVTTIILLVALALCQECQTRQPRRPPAVRVNTIRQESPCPTPQSQHERFPLICKKTQCILCLGDTRLSYKERTRTFSRMLHMMTHVEKVHRLGLIPACQPIICVHPVCMAREVVLNNKENFKHHVARVHKIKLQSDKMYL</sequence>
<feature type="coiled-coil region" evidence="1">
    <location>
        <begin position="468"/>
        <end position="495"/>
    </location>
</feature>
<dbReference type="OrthoDB" id="4485682at2759"/>
<proteinExistence type="predicted"/>
<evidence type="ECO:0000256" key="2">
    <source>
        <dbReference type="SAM" id="MobiDB-lite"/>
    </source>
</evidence>